<reference evidence="26 27" key="1">
    <citation type="journal article" date="2008" name="Nature">
        <title>The Trichoplax genome and the nature of placozoans.</title>
        <authorList>
            <person name="Srivastava M."/>
            <person name="Begovic E."/>
            <person name="Chapman J."/>
            <person name="Putnam N.H."/>
            <person name="Hellsten U."/>
            <person name="Kawashima T."/>
            <person name="Kuo A."/>
            <person name="Mitros T."/>
            <person name="Salamov A."/>
            <person name="Carpenter M.L."/>
            <person name="Signorovitch A.Y."/>
            <person name="Moreno M.A."/>
            <person name="Kamm K."/>
            <person name="Grimwood J."/>
            <person name="Schmutz J."/>
            <person name="Shapiro H."/>
            <person name="Grigoriev I.V."/>
            <person name="Buss L.W."/>
            <person name="Schierwater B."/>
            <person name="Dellaporta S.L."/>
            <person name="Rokhsar D.S."/>
        </authorList>
    </citation>
    <scope>NUCLEOTIDE SEQUENCE [LARGE SCALE GENOMIC DNA]</scope>
    <source>
        <strain evidence="26 27">Grell-BS-1999</strain>
    </source>
</reference>
<keyword evidence="27" id="KW-1185">Reference proteome</keyword>
<dbReference type="Gene3D" id="2.40.110.10">
    <property type="entry name" value="Butyryl-CoA Dehydrogenase, subunit A, domain 2"/>
    <property type="match status" value="1"/>
</dbReference>
<evidence type="ECO:0000256" key="12">
    <source>
        <dbReference type="ARBA" id="ARBA00023136"/>
    </source>
</evidence>
<dbReference type="InterPro" id="IPR050741">
    <property type="entry name" value="Acyl-CoA_dehydrogenase"/>
</dbReference>
<keyword evidence="8" id="KW-0274">FAD</keyword>
<comment type="similarity">
    <text evidence="5">Belongs to the acyl-CoA dehydrogenase family.</text>
</comment>
<dbReference type="Gene3D" id="1.10.540.10">
    <property type="entry name" value="Acyl-CoA dehydrogenase/oxidase, N-terminal domain"/>
    <property type="match status" value="1"/>
</dbReference>
<comment type="catalytic activity">
    <reaction evidence="21">
        <text>eicosanoyl-CoA + oxidized [electron-transfer flavoprotein] + H(+) = (2E)-eicosenoyl-CoA + reduced [electron-transfer flavoprotein]</text>
        <dbReference type="Rhea" id="RHEA:47236"/>
        <dbReference type="Rhea" id="RHEA-COMP:10685"/>
        <dbReference type="Rhea" id="RHEA-COMP:10686"/>
        <dbReference type="ChEBI" id="CHEBI:15378"/>
        <dbReference type="ChEBI" id="CHEBI:57380"/>
        <dbReference type="ChEBI" id="CHEBI:57692"/>
        <dbReference type="ChEBI" id="CHEBI:58307"/>
        <dbReference type="ChEBI" id="CHEBI:74691"/>
    </reaction>
    <physiologicalReaction direction="left-to-right" evidence="21">
        <dbReference type="Rhea" id="RHEA:47237"/>
    </physiologicalReaction>
</comment>
<dbReference type="InterPro" id="IPR009100">
    <property type="entry name" value="AcylCoA_DH/oxidase_NM_dom_sf"/>
</dbReference>
<dbReference type="GO" id="GO:0005777">
    <property type="term" value="C:peroxisome"/>
    <property type="evidence" value="ECO:0007669"/>
    <property type="project" value="UniProtKB-SubCell"/>
</dbReference>
<dbReference type="RefSeq" id="XP_002110425.1">
    <property type="nucleotide sequence ID" value="XM_002110389.1"/>
</dbReference>
<dbReference type="InterPro" id="IPR011009">
    <property type="entry name" value="Kinase-like_dom_sf"/>
</dbReference>
<evidence type="ECO:0000256" key="15">
    <source>
        <dbReference type="ARBA" id="ARBA00046026"/>
    </source>
</evidence>
<gene>
    <name evidence="26" type="ORF">TRIADDRAFT_22230</name>
</gene>
<keyword evidence="10" id="KW-0560">Oxidoreductase</keyword>
<dbReference type="InterPro" id="IPR046373">
    <property type="entry name" value="Acyl-CoA_Oxase/DH_mid-dom_sf"/>
</dbReference>
<dbReference type="Pfam" id="PF02771">
    <property type="entry name" value="Acyl-CoA_dh_N"/>
    <property type="match status" value="1"/>
</dbReference>
<keyword evidence="9" id="KW-0276">Fatty acid metabolism</keyword>
<dbReference type="FunFam" id="1.20.140.10:FF:000018">
    <property type="entry name" value="Acyl-CoA dehydrogenase family member 10"/>
    <property type="match status" value="1"/>
</dbReference>
<keyword evidence="7" id="KW-0285">Flavoprotein</keyword>
<dbReference type="FunCoup" id="B3RRY6">
    <property type="interactions" value="77"/>
</dbReference>
<protein>
    <recommendedName>
        <fullName evidence="14">Acyl-CoA dehydrogenase family member 11</fullName>
    </recommendedName>
</protein>
<dbReference type="Pfam" id="PF00441">
    <property type="entry name" value="Acyl-CoA_dh_1"/>
    <property type="match status" value="1"/>
</dbReference>
<dbReference type="CDD" id="cd05154">
    <property type="entry name" value="ACAD10_11_N-like"/>
    <property type="match status" value="1"/>
</dbReference>
<evidence type="ECO:0000256" key="7">
    <source>
        <dbReference type="ARBA" id="ARBA00022630"/>
    </source>
</evidence>
<dbReference type="Gene3D" id="3.30.200.20">
    <property type="entry name" value="Phosphorylase Kinase, domain 1"/>
    <property type="match status" value="1"/>
</dbReference>
<dbReference type="InterPro" id="IPR002575">
    <property type="entry name" value="Aminoglycoside_PTrfase"/>
</dbReference>
<dbReference type="Gene3D" id="3.90.1200.10">
    <property type="match status" value="1"/>
</dbReference>
<dbReference type="HOGENOM" id="CLU_007526_3_1_1"/>
<dbReference type="KEGG" id="tad:TRIADDRAFT_22230"/>
<dbReference type="InterPro" id="IPR041726">
    <property type="entry name" value="ACAD10_11_N"/>
</dbReference>
<dbReference type="SUPFAM" id="SSF47203">
    <property type="entry name" value="Acyl-CoA dehydrogenase C-terminal domain-like"/>
    <property type="match status" value="1"/>
</dbReference>
<dbReference type="STRING" id="10228.B3RRY6"/>
<evidence type="ECO:0000256" key="19">
    <source>
        <dbReference type="ARBA" id="ARBA00048395"/>
    </source>
</evidence>
<dbReference type="Gene3D" id="1.20.140.10">
    <property type="entry name" value="Butyryl-CoA Dehydrogenase, subunit A, domain 3"/>
    <property type="match status" value="1"/>
</dbReference>
<comment type="catalytic activity">
    <reaction evidence="19">
        <text>tricosanoyl-CoA + oxidized [electron-transfer flavoprotein] + H(+) = (2E)-tricosenoyl-CoA + reduced [electron-transfer flavoprotein]</text>
        <dbReference type="Rhea" id="RHEA:48220"/>
        <dbReference type="Rhea" id="RHEA-COMP:10685"/>
        <dbReference type="Rhea" id="RHEA-COMP:10686"/>
        <dbReference type="ChEBI" id="CHEBI:15378"/>
        <dbReference type="ChEBI" id="CHEBI:57692"/>
        <dbReference type="ChEBI" id="CHEBI:58307"/>
        <dbReference type="ChEBI" id="CHEBI:90118"/>
        <dbReference type="ChEBI" id="CHEBI:90119"/>
    </reaction>
    <physiologicalReaction direction="left-to-right" evidence="19">
        <dbReference type="Rhea" id="RHEA:48221"/>
    </physiologicalReaction>
</comment>
<dbReference type="SUPFAM" id="SSF56112">
    <property type="entry name" value="Protein kinase-like (PK-like)"/>
    <property type="match status" value="1"/>
</dbReference>
<evidence type="ECO:0000256" key="2">
    <source>
        <dbReference type="ARBA" id="ARBA00004275"/>
    </source>
</evidence>
<dbReference type="Pfam" id="PF01636">
    <property type="entry name" value="APH"/>
    <property type="match status" value="1"/>
</dbReference>
<evidence type="ECO:0000256" key="14">
    <source>
        <dbReference type="ARBA" id="ARBA00040622"/>
    </source>
</evidence>
<comment type="catalytic activity">
    <reaction evidence="18">
        <text>tetracosanoyl-CoA + oxidized [electron-transfer flavoprotein] + H(+) = (2E)-tetracosenoyl-CoA + reduced [electron-transfer flavoprotein]</text>
        <dbReference type="Rhea" id="RHEA:47232"/>
        <dbReference type="Rhea" id="RHEA-COMP:10685"/>
        <dbReference type="Rhea" id="RHEA-COMP:10686"/>
        <dbReference type="ChEBI" id="CHEBI:15378"/>
        <dbReference type="ChEBI" id="CHEBI:57692"/>
        <dbReference type="ChEBI" id="CHEBI:58307"/>
        <dbReference type="ChEBI" id="CHEBI:65052"/>
        <dbReference type="ChEBI" id="CHEBI:74693"/>
    </reaction>
    <physiologicalReaction direction="left-to-right" evidence="18">
        <dbReference type="Rhea" id="RHEA:47233"/>
    </physiologicalReaction>
</comment>
<evidence type="ECO:0000256" key="1">
    <source>
        <dbReference type="ARBA" id="ARBA00001974"/>
    </source>
</evidence>
<dbReference type="InterPro" id="IPR036250">
    <property type="entry name" value="AcylCo_DH-like_C"/>
</dbReference>
<comment type="cofactor">
    <cofactor evidence="1">
        <name>FAD</name>
        <dbReference type="ChEBI" id="CHEBI:57692"/>
    </cofactor>
</comment>
<comment type="function">
    <text evidence="15">Acyl-CoA dehydrogenase, that exhibits maximal activity towards saturated C22-CoA. Probably participates in beta-oxydation and energy production but could also play a role in the metabolism of specific fatty acids to control fatty acids composition of cellular lipids in brain.</text>
</comment>
<evidence type="ECO:0000259" key="23">
    <source>
        <dbReference type="Pfam" id="PF01636"/>
    </source>
</evidence>
<dbReference type="PhylomeDB" id="B3RRY6"/>
<dbReference type="PANTHER" id="PTHR48083">
    <property type="entry name" value="MEDIUM-CHAIN SPECIFIC ACYL-COA DEHYDROGENASE, MITOCHONDRIAL-RELATED"/>
    <property type="match status" value="1"/>
</dbReference>
<comment type="catalytic activity">
    <reaction evidence="17">
        <text>docosanoyl-CoA + oxidized [electron-transfer flavoprotein] + H(+) = (2E)-docosenoyl-CoA + reduced [electron-transfer flavoprotein]</text>
        <dbReference type="Rhea" id="RHEA:47228"/>
        <dbReference type="Rhea" id="RHEA-COMP:10685"/>
        <dbReference type="Rhea" id="RHEA-COMP:10686"/>
        <dbReference type="ChEBI" id="CHEBI:15378"/>
        <dbReference type="ChEBI" id="CHEBI:57692"/>
        <dbReference type="ChEBI" id="CHEBI:58307"/>
        <dbReference type="ChEBI" id="CHEBI:65059"/>
        <dbReference type="ChEBI" id="CHEBI:74692"/>
    </reaction>
    <physiologicalReaction direction="left-to-right" evidence="17">
        <dbReference type="Rhea" id="RHEA:47229"/>
    </physiologicalReaction>
</comment>
<evidence type="ECO:0000259" key="24">
    <source>
        <dbReference type="Pfam" id="PF02770"/>
    </source>
</evidence>
<evidence type="ECO:0000256" key="11">
    <source>
        <dbReference type="ARBA" id="ARBA00023098"/>
    </source>
</evidence>
<evidence type="ECO:0000256" key="18">
    <source>
        <dbReference type="ARBA" id="ARBA00048086"/>
    </source>
</evidence>
<evidence type="ECO:0000256" key="9">
    <source>
        <dbReference type="ARBA" id="ARBA00022832"/>
    </source>
</evidence>
<keyword evidence="13" id="KW-0576">Peroxisome</keyword>
<evidence type="ECO:0000256" key="4">
    <source>
        <dbReference type="ARBA" id="ARBA00005005"/>
    </source>
</evidence>
<dbReference type="Pfam" id="PF02770">
    <property type="entry name" value="Acyl-CoA_dh_M"/>
    <property type="match status" value="1"/>
</dbReference>
<feature type="domain" description="Acyl-CoA oxidase/dehydrogenase middle" evidence="24">
    <location>
        <begin position="501"/>
        <end position="599"/>
    </location>
</feature>
<evidence type="ECO:0000259" key="25">
    <source>
        <dbReference type="Pfam" id="PF02771"/>
    </source>
</evidence>
<sequence>MSNNDTTPVRSQHRFEEARLRNFMMQHVDDFPQQSNDFTVRQYRFSGQSNPTFYIAAGGKEFVMRKKPPGKLLPKAHMVNREYRILSALYSIGYPVPKPFAYCQDPSVIGTEFYIMQHVRGRIFRDPELPGMTPGQRQAIYAAMMGALAKLHSIDWSKIGLGDFGPTTNYSKRQVSTWNKQYIASKTSEVSEMDYLFKWLSNNIPENEGKTTIVHGDFRVDNMIFHPTEPRVIAVLDWELSTLGNPLSDVALLYYHAISYINARLIFCLNYFIAFSKIPGIPTEKELTDTYCYYRGLKPPLPNWNFYCALSIFRMVGITQGVYARSIQGNASSETAQTYGRIVPLAAKAGVIAALSKSSEFTAFDDNNGSFGILKLSSRTRELQKQMKEFMKKYVFPAEQVIHEHLQNASNRWTVLPMVEELKTKAKQEGLWNLFLPGASGLSQVEYATLAEITGWSDFAPEIFNCNAPDTGNMEVLHLYGSDEQKREWLEPLLEGKIRSCYCMTEPYVASSDATNMALTITRDGDYYIVNGRKWWSSGAGDPRCKIAIVMGRTGGKEVQKHRSHSMILVPMQTPGVKKLRALTVFGYDDAPHGHLEIEFDNVRVPASNIILGEGRGFEISQGRLGPGRIHHCMRLIGRAERALSLMCDRVQNRVAFNKKLAEMNTIQHHIARSRQEIEQARLLTLKAARLIDLKGTKAARKEIAMIKVVAPNMCSEVVDRAIQAFGGAGVCQDTILPYYYVAGRTLRIADGPDEVHLTSVAKLELREQTKAKL</sequence>
<evidence type="ECO:0000256" key="10">
    <source>
        <dbReference type="ARBA" id="ARBA00023002"/>
    </source>
</evidence>
<name>B3RRY6_TRIAD</name>
<dbReference type="CTD" id="6752164"/>
<keyword evidence="11" id="KW-0443">Lipid metabolism</keyword>
<dbReference type="GO" id="GO:0003995">
    <property type="term" value="F:acyl-CoA dehydrogenase activity"/>
    <property type="evidence" value="ECO:0000318"/>
    <property type="project" value="GO_Central"/>
</dbReference>
<dbReference type="InterPro" id="IPR037069">
    <property type="entry name" value="AcylCoA_DH/ox_N_sf"/>
</dbReference>
<evidence type="ECO:0000256" key="13">
    <source>
        <dbReference type="ARBA" id="ARBA00023140"/>
    </source>
</evidence>
<dbReference type="EMBL" id="DS985243">
    <property type="protein sequence ID" value="EDV26429.1"/>
    <property type="molecule type" value="Genomic_DNA"/>
</dbReference>
<dbReference type="OrthoDB" id="434771at2759"/>
<keyword evidence="12" id="KW-0472">Membrane</keyword>
<proteinExistence type="inferred from homology"/>
<dbReference type="GO" id="GO:0033539">
    <property type="term" value="P:fatty acid beta-oxidation using acyl-CoA dehydrogenase"/>
    <property type="evidence" value="ECO:0000318"/>
    <property type="project" value="GO_Central"/>
</dbReference>
<evidence type="ECO:0000256" key="6">
    <source>
        <dbReference type="ARBA" id="ARBA00011738"/>
    </source>
</evidence>
<evidence type="ECO:0000256" key="5">
    <source>
        <dbReference type="ARBA" id="ARBA00009347"/>
    </source>
</evidence>
<dbReference type="GO" id="GO:0005739">
    <property type="term" value="C:mitochondrion"/>
    <property type="evidence" value="ECO:0000318"/>
    <property type="project" value="GO_Central"/>
</dbReference>
<dbReference type="InterPro" id="IPR006091">
    <property type="entry name" value="Acyl-CoA_Oxase/DH_mid-dom"/>
</dbReference>
<dbReference type="GeneID" id="6752164"/>
<dbReference type="GO" id="GO:0005737">
    <property type="term" value="C:cytoplasm"/>
    <property type="evidence" value="ECO:0000318"/>
    <property type="project" value="GO_Central"/>
</dbReference>
<evidence type="ECO:0000256" key="17">
    <source>
        <dbReference type="ARBA" id="ARBA00048020"/>
    </source>
</evidence>
<comment type="catalytic activity">
    <reaction evidence="16">
        <text>a 2,3-saturated acyl-CoA + oxidized [electron-transfer flavoprotein] + H(+) = a (2E)-enoyl-CoA + reduced [electron-transfer flavoprotein]</text>
        <dbReference type="Rhea" id="RHEA:44704"/>
        <dbReference type="Rhea" id="RHEA-COMP:10685"/>
        <dbReference type="Rhea" id="RHEA-COMP:10686"/>
        <dbReference type="ChEBI" id="CHEBI:15378"/>
        <dbReference type="ChEBI" id="CHEBI:57692"/>
        <dbReference type="ChEBI" id="CHEBI:58307"/>
        <dbReference type="ChEBI" id="CHEBI:58856"/>
        <dbReference type="ChEBI" id="CHEBI:65111"/>
    </reaction>
    <physiologicalReaction direction="left-to-right" evidence="16">
        <dbReference type="Rhea" id="RHEA:44705"/>
    </physiologicalReaction>
</comment>
<comment type="subcellular location">
    <subcellularLocation>
        <location evidence="3">Mitochondrion membrane</location>
    </subcellularLocation>
    <subcellularLocation>
        <location evidence="2">Peroxisome</location>
    </subcellularLocation>
</comment>
<evidence type="ECO:0000256" key="3">
    <source>
        <dbReference type="ARBA" id="ARBA00004325"/>
    </source>
</evidence>
<dbReference type="SUPFAM" id="SSF56645">
    <property type="entry name" value="Acyl-CoA dehydrogenase NM domain-like"/>
    <property type="match status" value="1"/>
</dbReference>
<evidence type="ECO:0000313" key="26">
    <source>
        <dbReference type="EMBL" id="EDV26429.1"/>
    </source>
</evidence>
<evidence type="ECO:0000256" key="20">
    <source>
        <dbReference type="ARBA" id="ARBA00048399"/>
    </source>
</evidence>
<evidence type="ECO:0000256" key="16">
    <source>
        <dbReference type="ARBA" id="ARBA00047443"/>
    </source>
</evidence>
<feature type="domain" description="Acyl-CoA dehydrogenase/oxidase N-terminal" evidence="25">
    <location>
        <begin position="380"/>
        <end position="497"/>
    </location>
</feature>
<evidence type="ECO:0000259" key="22">
    <source>
        <dbReference type="Pfam" id="PF00441"/>
    </source>
</evidence>
<dbReference type="AlphaFoldDB" id="B3RRY6"/>
<evidence type="ECO:0000256" key="8">
    <source>
        <dbReference type="ARBA" id="ARBA00022827"/>
    </source>
</evidence>
<evidence type="ECO:0000256" key="21">
    <source>
        <dbReference type="ARBA" id="ARBA00049140"/>
    </source>
</evidence>
<dbReference type="GO" id="GO:0050660">
    <property type="term" value="F:flavin adenine dinucleotide binding"/>
    <property type="evidence" value="ECO:0007669"/>
    <property type="project" value="InterPro"/>
</dbReference>
<comment type="catalytic activity">
    <reaction evidence="20">
        <text>hexacosanoyl-CoA + oxidized [electron-transfer flavoprotein] + H(+) = (2E)-hexacosenoyl-CoA + reduced [electron-transfer flavoprotein]</text>
        <dbReference type="Rhea" id="RHEA:48216"/>
        <dbReference type="Rhea" id="RHEA-COMP:10685"/>
        <dbReference type="Rhea" id="RHEA-COMP:10686"/>
        <dbReference type="ChEBI" id="CHEBI:15378"/>
        <dbReference type="ChEBI" id="CHEBI:57692"/>
        <dbReference type="ChEBI" id="CHEBI:58307"/>
        <dbReference type="ChEBI" id="CHEBI:64868"/>
        <dbReference type="ChEBI" id="CHEBI:74281"/>
    </reaction>
    <physiologicalReaction direction="left-to-right" evidence="20">
        <dbReference type="Rhea" id="RHEA:48217"/>
    </physiologicalReaction>
</comment>
<dbReference type="eggNOG" id="KOG1469">
    <property type="taxonomic scope" value="Eukaryota"/>
</dbReference>
<dbReference type="PANTHER" id="PTHR48083:SF13">
    <property type="entry name" value="ACYL-COA DEHYDROGENASE FAMILY MEMBER 11"/>
    <property type="match status" value="1"/>
</dbReference>
<evidence type="ECO:0000313" key="27">
    <source>
        <dbReference type="Proteomes" id="UP000009022"/>
    </source>
</evidence>
<comment type="subunit">
    <text evidence="6">Homodimer.</text>
</comment>
<comment type="pathway">
    <text evidence="4">Lipid metabolism; fatty acid beta-oxidation.</text>
</comment>
<organism evidence="26 27">
    <name type="scientific">Trichoplax adhaerens</name>
    <name type="common">Trichoplax reptans</name>
    <dbReference type="NCBI Taxonomy" id="10228"/>
    <lineage>
        <taxon>Eukaryota</taxon>
        <taxon>Metazoa</taxon>
        <taxon>Placozoa</taxon>
        <taxon>Uniplacotomia</taxon>
        <taxon>Trichoplacea</taxon>
        <taxon>Trichoplacidae</taxon>
        <taxon>Trichoplax</taxon>
    </lineage>
</organism>
<dbReference type="Proteomes" id="UP000009022">
    <property type="component" value="Unassembled WGS sequence"/>
</dbReference>
<dbReference type="InParanoid" id="B3RRY6"/>
<dbReference type="InterPro" id="IPR013786">
    <property type="entry name" value="AcylCoA_DH/ox_N"/>
</dbReference>
<accession>B3RRY6</accession>
<feature type="domain" description="Aminoglycoside phosphotransferase" evidence="23">
    <location>
        <begin position="46"/>
        <end position="256"/>
    </location>
</feature>
<dbReference type="InterPro" id="IPR009075">
    <property type="entry name" value="AcylCo_DH/oxidase_C"/>
</dbReference>
<feature type="domain" description="Acyl-CoA dehydrogenase/oxidase C-terminal" evidence="22">
    <location>
        <begin position="615"/>
        <end position="763"/>
    </location>
</feature>
<dbReference type="FunFam" id="2.40.110.10:FF:000002">
    <property type="entry name" value="Acyl-CoA dehydrogenase fadE12"/>
    <property type="match status" value="1"/>
</dbReference>
<dbReference type="GO" id="GO:0031966">
    <property type="term" value="C:mitochondrial membrane"/>
    <property type="evidence" value="ECO:0007669"/>
    <property type="project" value="UniProtKB-SubCell"/>
</dbReference>